<sequence length="83" mass="9660">MILQGCGKTPLGWDLSNDAGTTVERFFWEKSHLDQDDPTRKDNFQDQMKRELAYREEMVQQLQIVKALILTLADIIVSLQQHI</sequence>
<protein>
    <submittedName>
        <fullName evidence="1">Uncharacterized protein</fullName>
    </submittedName>
</protein>
<proteinExistence type="predicted"/>
<gene>
    <name evidence="1" type="ORF">HGM15179_015687</name>
</gene>
<reference evidence="1" key="1">
    <citation type="submission" date="2019-04" db="EMBL/GenBank/DDBJ databases">
        <title>Genome assembly of Zosterops borbonicus 15179.</title>
        <authorList>
            <person name="Leroy T."/>
            <person name="Anselmetti Y."/>
            <person name="Tilak M.-K."/>
            <person name="Nabholz B."/>
        </authorList>
    </citation>
    <scope>NUCLEOTIDE SEQUENCE</scope>
    <source>
        <strain evidence="1">HGM_15179</strain>
        <tissue evidence="1">Muscle</tissue>
    </source>
</reference>
<evidence type="ECO:0000313" key="2">
    <source>
        <dbReference type="Proteomes" id="UP000796761"/>
    </source>
</evidence>
<dbReference type="OrthoDB" id="9219587at2759"/>
<dbReference type="EMBL" id="SWJQ01000710">
    <property type="protein sequence ID" value="TRZ11425.1"/>
    <property type="molecule type" value="Genomic_DNA"/>
</dbReference>
<evidence type="ECO:0000313" key="1">
    <source>
        <dbReference type="EMBL" id="TRZ11425.1"/>
    </source>
</evidence>
<organism evidence="1 2">
    <name type="scientific">Zosterops borbonicus</name>
    <dbReference type="NCBI Taxonomy" id="364589"/>
    <lineage>
        <taxon>Eukaryota</taxon>
        <taxon>Metazoa</taxon>
        <taxon>Chordata</taxon>
        <taxon>Craniata</taxon>
        <taxon>Vertebrata</taxon>
        <taxon>Euteleostomi</taxon>
        <taxon>Archelosauria</taxon>
        <taxon>Archosauria</taxon>
        <taxon>Dinosauria</taxon>
        <taxon>Saurischia</taxon>
        <taxon>Theropoda</taxon>
        <taxon>Coelurosauria</taxon>
        <taxon>Aves</taxon>
        <taxon>Neognathae</taxon>
        <taxon>Neoaves</taxon>
        <taxon>Telluraves</taxon>
        <taxon>Australaves</taxon>
        <taxon>Passeriformes</taxon>
        <taxon>Sylvioidea</taxon>
        <taxon>Zosteropidae</taxon>
        <taxon>Zosterops</taxon>
    </lineage>
</organism>
<name>A0A8K1G4L6_9PASS</name>
<dbReference type="Proteomes" id="UP000796761">
    <property type="component" value="Unassembled WGS sequence"/>
</dbReference>
<dbReference type="AlphaFoldDB" id="A0A8K1G4L6"/>
<accession>A0A8K1G4L6</accession>
<comment type="caution">
    <text evidence="1">The sequence shown here is derived from an EMBL/GenBank/DDBJ whole genome shotgun (WGS) entry which is preliminary data.</text>
</comment>
<keyword evidence="2" id="KW-1185">Reference proteome</keyword>